<feature type="domain" description="EF-hand" evidence="6">
    <location>
        <begin position="542"/>
        <end position="571"/>
    </location>
</feature>
<feature type="compositionally biased region" description="Polar residues" evidence="5">
    <location>
        <begin position="712"/>
        <end position="721"/>
    </location>
</feature>
<dbReference type="InterPro" id="IPR018247">
    <property type="entry name" value="EF_Hand_1_Ca_BS"/>
</dbReference>
<dbReference type="SUPFAM" id="SSF47473">
    <property type="entry name" value="EF-hand"/>
    <property type="match status" value="2"/>
</dbReference>
<feature type="domain" description="EF-hand" evidence="6">
    <location>
        <begin position="676"/>
        <end position="711"/>
    </location>
</feature>
<evidence type="ECO:0000313" key="7">
    <source>
        <dbReference type="EMBL" id="CAE7454218.1"/>
    </source>
</evidence>
<evidence type="ECO:0000313" key="8">
    <source>
        <dbReference type="Proteomes" id="UP000604046"/>
    </source>
</evidence>
<dbReference type="GO" id="GO:0005783">
    <property type="term" value="C:endoplasmic reticulum"/>
    <property type="evidence" value="ECO:0007669"/>
    <property type="project" value="TreeGrafter"/>
</dbReference>
<feature type="domain" description="EF-hand" evidence="6">
    <location>
        <begin position="739"/>
        <end position="768"/>
    </location>
</feature>
<feature type="domain" description="EF-hand" evidence="6">
    <location>
        <begin position="771"/>
        <end position="806"/>
    </location>
</feature>
<feature type="repeat" description="RCC1" evidence="4">
    <location>
        <begin position="147"/>
        <end position="185"/>
    </location>
</feature>
<comment type="caution">
    <text evidence="7">The sequence shown here is derived from an EMBL/GenBank/DDBJ whole genome shotgun (WGS) entry which is preliminary data.</text>
</comment>
<feature type="domain" description="EF-hand" evidence="6">
    <location>
        <begin position="647"/>
        <end position="673"/>
    </location>
</feature>
<dbReference type="AlphaFoldDB" id="A0A812RSA8"/>
<feature type="domain" description="EF-hand" evidence="6">
    <location>
        <begin position="574"/>
        <end position="609"/>
    </location>
</feature>
<dbReference type="OrthoDB" id="61110at2759"/>
<keyword evidence="1" id="KW-0479">Metal-binding</keyword>
<evidence type="ECO:0000256" key="5">
    <source>
        <dbReference type="SAM" id="MobiDB-lite"/>
    </source>
</evidence>
<feature type="domain" description="EF-hand" evidence="6">
    <location>
        <begin position="466"/>
        <end position="492"/>
    </location>
</feature>
<keyword evidence="8" id="KW-1185">Reference proteome</keyword>
<evidence type="ECO:0000256" key="3">
    <source>
        <dbReference type="ARBA" id="ARBA00022837"/>
    </source>
</evidence>
<feature type="repeat" description="RCC1" evidence="4">
    <location>
        <begin position="265"/>
        <end position="303"/>
    </location>
</feature>
<dbReference type="PANTHER" id="PTHR10827">
    <property type="entry name" value="RETICULOCALBIN"/>
    <property type="match status" value="1"/>
</dbReference>
<feature type="compositionally biased region" description="Basic and acidic residues" evidence="5">
    <location>
        <begin position="692"/>
        <end position="708"/>
    </location>
</feature>
<dbReference type="GO" id="GO:0005509">
    <property type="term" value="F:calcium ion binding"/>
    <property type="evidence" value="ECO:0007669"/>
    <property type="project" value="InterPro"/>
</dbReference>
<sequence>MASGWLRGLAGRPLQRERRKAARSILARASGGLWKGIACLWQSLPTDVLPALSVSAAGSRTCAVDRETGALICWEETDASEYDVPSELGPVLSVSAGTGHFCTLTALGQVLCFGANDHLQCSVPADLGKVVSVAVGDLHTCVVRHTGQLVCFGWNGCGQCDVPKGLGSVVSVSAGAQHTCAVTSTGKLVCFGGTDEVGQCRIPPDLGPVTFVSASGLHTCALAADLRLKCFGWNGHGQCNVPADLGPVAVVAAGGLHTCAITVRARLVCFGWNEYGQCDVPEDLGPVVSVAAGGGHTCALTVSGQLVCFGLAPQVATKSKGVESLSTARADAQLDLAQAMEDHDESRLRRALAVAENLEVAPEEIAAARRMLEFEVNKVLLADAKQMRSSIRQLAQRVAQAELRKPEVQAPAAPPRFSKLAELLEKRVWSSLEPKISSIVSSAVAKATARMDKAEGSGRPSPAVTFEDIDTDKDGFISREEFAAAQKKGLLSSGPLCPKPATAPPCAAPAPSPPAQEVSHRSIVRQALFTAMQGAAKRLVEKKEFGELDTDGDGIVSQKELDSALVDMNVEGTDAEQAKQEILQHVDKDGDGIISRAEFQSAKADVSKESAQTDAANEQSEKKLVVRSILSSSYSDAAKRLLQAKNFQQMDQDGDGRVTEQEVSAALASMEVHGQEAVQATAELMQQVDKDGDGTISQEELKQAKAEAAEPTPSSEPQSLTRSVLALTYSDIAKRLLEEKTFKELDKDGDGAVTKEELDASLAEMNLNSEEAAKANKEIMEMVDKDGDGVISNVELSQAKAEMASTAA</sequence>
<dbReference type="InterPro" id="IPR002048">
    <property type="entry name" value="EF_hand_dom"/>
</dbReference>
<dbReference type="Pfam" id="PF13499">
    <property type="entry name" value="EF-hand_7"/>
    <property type="match status" value="3"/>
</dbReference>
<reference evidence="7" key="1">
    <citation type="submission" date="2021-02" db="EMBL/GenBank/DDBJ databases">
        <authorList>
            <person name="Dougan E. K."/>
            <person name="Rhodes N."/>
            <person name="Thang M."/>
            <person name="Chan C."/>
        </authorList>
    </citation>
    <scope>NUCLEOTIDE SEQUENCE</scope>
</reference>
<dbReference type="SMART" id="SM00054">
    <property type="entry name" value="EFh"/>
    <property type="match status" value="7"/>
</dbReference>
<evidence type="ECO:0000256" key="2">
    <source>
        <dbReference type="ARBA" id="ARBA00022737"/>
    </source>
</evidence>
<evidence type="ECO:0000256" key="4">
    <source>
        <dbReference type="PROSITE-ProRule" id="PRU00235"/>
    </source>
</evidence>
<keyword evidence="2" id="KW-0677">Repeat</keyword>
<dbReference type="Proteomes" id="UP000604046">
    <property type="component" value="Unassembled WGS sequence"/>
</dbReference>
<dbReference type="Pfam" id="PF13202">
    <property type="entry name" value="EF-hand_5"/>
    <property type="match status" value="1"/>
</dbReference>
<dbReference type="PANTHER" id="PTHR10827:SF98">
    <property type="entry name" value="45 KDA CALCIUM-BINDING PROTEIN"/>
    <property type="match status" value="1"/>
</dbReference>
<evidence type="ECO:0000259" key="6">
    <source>
        <dbReference type="PROSITE" id="PS50222"/>
    </source>
</evidence>
<dbReference type="Gene3D" id="2.130.10.30">
    <property type="entry name" value="Regulator of chromosome condensation 1/beta-lactamase-inhibitor protein II"/>
    <property type="match status" value="2"/>
</dbReference>
<keyword evidence="3" id="KW-0106">Calcium</keyword>
<feature type="region of interest" description="Disordered" evidence="5">
    <location>
        <begin position="692"/>
        <end position="721"/>
    </location>
</feature>
<dbReference type="InterPro" id="IPR000408">
    <property type="entry name" value="Reg_chr_condens"/>
</dbReference>
<dbReference type="PROSITE" id="PS50012">
    <property type="entry name" value="RCC1_3"/>
    <property type="match status" value="3"/>
</dbReference>
<dbReference type="PROSITE" id="PS00018">
    <property type="entry name" value="EF_HAND_1"/>
    <property type="match status" value="7"/>
</dbReference>
<gene>
    <name evidence="7" type="primary">CML12</name>
    <name evidence="7" type="ORF">SNAT2548_LOCUS24944</name>
</gene>
<feature type="repeat" description="RCC1" evidence="4">
    <location>
        <begin position="108"/>
        <end position="146"/>
    </location>
</feature>
<proteinExistence type="predicted"/>
<dbReference type="SUPFAM" id="SSF50985">
    <property type="entry name" value="RCC1/BLIP-II"/>
    <property type="match status" value="1"/>
</dbReference>
<dbReference type="InterPro" id="IPR009091">
    <property type="entry name" value="RCC1/BLIP-II"/>
</dbReference>
<organism evidence="7 8">
    <name type="scientific">Symbiodinium natans</name>
    <dbReference type="NCBI Taxonomy" id="878477"/>
    <lineage>
        <taxon>Eukaryota</taxon>
        <taxon>Sar</taxon>
        <taxon>Alveolata</taxon>
        <taxon>Dinophyceae</taxon>
        <taxon>Suessiales</taxon>
        <taxon>Symbiodiniaceae</taxon>
        <taxon>Symbiodinium</taxon>
    </lineage>
</organism>
<evidence type="ECO:0000256" key="1">
    <source>
        <dbReference type="ARBA" id="ARBA00022723"/>
    </source>
</evidence>
<dbReference type="Pfam" id="PF13540">
    <property type="entry name" value="RCC1_2"/>
    <property type="match status" value="5"/>
</dbReference>
<protein>
    <submittedName>
        <fullName evidence="7">CML12 protein</fullName>
    </submittedName>
</protein>
<dbReference type="InterPro" id="IPR011992">
    <property type="entry name" value="EF-hand-dom_pair"/>
</dbReference>
<dbReference type="PROSITE" id="PS50222">
    <property type="entry name" value="EF_HAND_2"/>
    <property type="match status" value="7"/>
</dbReference>
<name>A0A812RSA8_9DINO</name>
<accession>A0A812RSA8</accession>
<dbReference type="Gene3D" id="1.10.238.10">
    <property type="entry name" value="EF-hand"/>
    <property type="match status" value="5"/>
</dbReference>
<dbReference type="EMBL" id="CAJNDS010002375">
    <property type="protein sequence ID" value="CAE7454218.1"/>
    <property type="molecule type" value="Genomic_DNA"/>
</dbReference>